<feature type="compositionally biased region" description="Low complexity" evidence="1">
    <location>
        <begin position="258"/>
        <end position="267"/>
    </location>
</feature>
<organism evidence="2 3">
    <name type="scientific">Cryptococcus floricola</name>
    <dbReference type="NCBI Taxonomy" id="2591691"/>
    <lineage>
        <taxon>Eukaryota</taxon>
        <taxon>Fungi</taxon>
        <taxon>Dikarya</taxon>
        <taxon>Basidiomycota</taxon>
        <taxon>Agaricomycotina</taxon>
        <taxon>Tremellomycetes</taxon>
        <taxon>Tremellales</taxon>
        <taxon>Cryptococcaceae</taxon>
        <taxon>Cryptococcus</taxon>
    </lineage>
</organism>
<comment type="caution">
    <text evidence="2">The sequence shown here is derived from an EMBL/GenBank/DDBJ whole genome shotgun (WGS) entry which is preliminary data.</text>
</comment>
<dbReference type="EMBL" id="NIDF01000110">
    <property type="protein sequence ID" value="TYJ52910.1"/>
    <property type="molecule type" value="Genomic_DNA"/>
</dbReference>
<feature type="compositionally biased region" description="Basic and acidic residues" evidence="1">
    <location>
        <begin position="172"/>
        <end position="195"/>
    </location>
</feature>
<evidence type="ECO:0000313" key="3">
    <source>
        <dbReference type="Proteomes" id="UP000322245"/>
    </source>
</evidence>
<accession>A0A5D3AS72</accession>
<evidence type="ECO:0000256" key="1">
    <source>
        <dbReference type="SAM" id="MobiDB-lite"/>
    </source>
</evidence>
<protein>
    <submittedName>
        <fullName evidence="2">Uncharacterized protein</fullName>
    </submittedName>
</protein>
<keyword evidence="3" id="KW-1185">Reference proteome</keyword>
<sequence length="288" mass="30429">MAEITPPPSQNNTPQRTFPAPSHPQSSQGSHASGLGADEVTVPPLASALSPSGASAGAEIPEDASNTAAPSGPVPAGDSMDLDNIPSPGSVDYDELLDSDPEALMEEPEAAWDGEGEGEIEVDTQEIDYDSESEEEKGKGKGKERATASKRRTKRATRRLPQQHQPSYPSRTRPDRTDRLDLKYESGKGGRKDEQYEFEIVQRWNTQFGDVLGPAPKRDIPPAPAKAPKPEPEVAPAAPSAPTAPSAPAEPVQPAELTQPIETAEPTEPTEDEPITAEPSAPEAAPAA</sequence>
<evidence type="ECO:0000313" key="2">
    <source>
        <dbReference type="EMBL" id="TYJ52910.1"/>
    </source>
</evidence>
<feature type="region of interest" description="Disordered" evidence="1">
    <location>
        <begin position="209"/>
        <end position="288"/>
    </location>
</feature>
<dbReference type="Proteomes" id="UP000322245">
    <property type="component" value="Unassembled WGS sequence"/>
</dbReference>
<feature type="compositionally biased region" description="Low complexity" evidence="1">
    <location>
        <begin position="234"/>
        <end position="250"/>
    </location>
</feature>
<feature type="compositionally biased region" description="Acidic residues" evidence="1">
    <location>
        <begin position="92"/>
        <end position="135"/>
    </location>
</feature>
<feature type="compositionally biased region" description="Low complexity" evidence="1">
    <location>
        <begin position="43"/>
        <end position="58"/>
    </location>
</feature>
<reference evidence="2 3" key="1">
    <citation type="submission" date="2017-05" db="EMBL/GenBank/DDBJ databases">
        <title>The Genome Sequence of Tsuchiyaea wingfieldii DSM 27421.</title>
        <authorList>
            <person name="Cuomo C."/>
            <person name="Passer A."/>
            <person name="Billmyre B."/>
            <person name="Heitman J."/>
        </authorList>
    </citation>
    <scope>NUCLEOTIDE SEQUENCE [LARGE SCALE GENOMIC DNA]</scope>
    <source>
        <strain evidence="2 3">DSM 27421</strain>
    </source>
</reference>
<dbReference type="AlphaFoldDB" id="A0A5D3AS72"/>
<feature type="compositionally biased region" description="Basic residues" evidence="1">
    <location>
        <begin position="148"/>
        <end position="158"/>
    </location>
</feature>
<name>A0A5D3AS72_9TREE</name>
<feature type="region of interest" description="Disordered" evidence="1">
    <location>
        <begin position="1"/>
        <end position="195"/>
    </location>
</feature>
<proteinExistence type="predicted"/>
<gene>
    <name evidence="2" type="ORF">B9479_006457</name>
</gene>
<feature type="compositionally biased region" description="Polar residues" evidence="1">
    <location>
        <begin position="160"/>
        <end position="170"/>
    </location>
</feature>
<feature type="compositionally biased region" description="Low complexity" evidence="1">
    <location>
        <begin position="276"/>
        <end position="288"/>
    </location>
</feature>
<feature type="compositionally biased region" description="Basic and acidic residues" evidence="1">
    <location>
        <begin position="136"/>
        <end position="147"/>
    </location>
</feature>